<feature type="binding site" evidence="9">
    <location>
        <position position="147"/>
    </location>
    <ligand>
        <name>NAD(+)</name>
        <dbReference type="ChEBI" id="CHEBI:57540"/>
    </ligand>
</feature>
<dbReference type="PANTHER" id="PTHR43622:SF1">
    <property type="entry name" value="3-DEHYDROQUINATE SYNTHASE"/>
    <property type="match status" value="1"/>
</dbReference>
<keyword evidence="5 9" id="KW-0862">Zinc</keyword>
<feature type="binding site" evidence="9">
    <location>
        <position position="259"/>
    </location>
    <ligand>
        <name>Zn(2+)</name>
        <dbReference type="ChEBI" id="CHEBI:29105"/>
    </ligand>
</feature>
<keyword evidence="6 9" id="KW-0520">NAD</keyword>
<dbReference type="InterPro" id="IPR056179">
    <property type="entry name" value="DHQS_C"/>
</dbReference>
<dbReference type="GO" id="GO:0005737">
    <property type="term" value="C:cytoplasm"/>
    <property type="evidence" value="ECO:0007669"/>
    <property type="project" value="UniProtKB-SubCell"/>
</dbReference>
<dbReference type="HAMAP" id="MF_00110">
    <property type="entry name" value="DHQ_synthase"/>
    <property type="match status" value="1"/>
</dbReference>
<evidence type="ECO:0000256" key="5">
    <source>
        <dbReference type="ARBA" id="ARBA00022833"/>
    </source>
</evidence>
<evidence type="ECO:0000256" key="1">
    <source>
        <dbReference type="ARBA" id="ARBA00001911"/>
    </source>
</evidence>
<keyword evidence="14" id="KW-1185">Reference proteome</keyword>
<dbReference type="GO" id="GO:0009073">
    <property type="term" value="P:aromatic amino acid family biosynthetic process"/>
    <property type="evidence" value="ECO:0007669"/>
    <property type="project" value="UniProtKB-KW"/>
</dbReference>
<evidence type="ECO:0000256" key="9">
    <source>
        <dbReference type="HAMAP-Rule" id="MF_00110"/>
    </source>
</evidence>
<evidence type="ECO:0000256" key="4">
    <source>
        <dbReference type="ARBA" id="ARBA00022741"/>
    </source>
</evidence>
<gene>
    <name evidence="9" type="primary">aroB</name>
    <name evidence="13" type="ORF">SAMN02745751_01891</name>
</gene>
<evidence type="ECO:0000256" key="8">
    <source>
        <dbReference type="ARBA" id="ARBA00023285"/>
    </source>
</evidence>
<sequence>MKSLRVNLPDRTYDIEIGSNILGNIPAFINDKGYSNRFYVIDNNVYDLHREKLEEIIAGDGFLVIGTGEENKTFSNLEKILSSMVEAGLDRKSVLVAVGGGVTGDICGLAAALFMRGISAVQVPTTLLSQVDSSVGGKTAINLSGIKNIVGAFYQPDKVFIDIDFLKTLEKKEIMSGIGEIAKYGFIVDEDYIDYLQNNLERIEKLEDEYLLEIIFKSVDFKAQIVEKDEKESSIRKILNFGHTVGHGIELMKNVDITHGEAVAAGMILEGIIAFNRGNISKEYLQEIISLCRRIYLIPDFTEYEIDIIIENTKHDKKNVGDSINMVLPVSRGAVESFDGVTIDEIKECFRSWSNDYK</sequence>
<evidence type="ECO:0000256" key="10">
    <source>
        <dbReference type="NCBIfam" id="TIGR01357"/>
    </source>
</evidence>
<comment type="catalytic activity">
    <reaction evidence="9">
        <text>7-phospho-2-dehydro-3-deoxy-D-arabino-heptonate = 3-dehydroquinate + phosphate</text>
        <dbReference type="Rhea" id="RHEA:21968"/>
        <dbReference type="ChEBI" id="CHEBI:32364"/>
        <dbReference type="ChEBI" id="CHEBI:43474"/>
        <dbReference type="ChEBI" id="CHEBI:58394"/>
        <dbReference type="EC" id="4.2.3.4"/>
    </reaction>
</comment>
<evidence type="ECO:0000313" key="14">
    <source>
        <dbReference type="Proteomes" id="UP000184052"/>
    </source>
</evidence>
<dbReference type="Proteomes" id="UP000184052">
    <property type="component" value="Unassembled WGS sequence"/>
</dbReference>
<dbReference type="Gene3D" id="1.20.1090.10">
    <property type="entry name" value="Dehydroquinate synthase-like - alpha domain"/>
    <property type="match status" value="1"/>
</dbReference>
<comment type="function">
    <text evidence="9">Catalyzes the conversion of 3-deoxy-D-arabino-heptulosonate 7-phosphate (DAHP) to dehydroquinate (DHQ).</text>
</comment>
<dbReference type="Pfam" id="PF24621">
    <property type="entry name" value="DHQS_C"/>
    <property type="match status" value="1"/>
</dbReference>
<feature type="domain" description="3-dehydroquinate synthase N-terminal" evidence="11">
    <location>
        <begin position="64"/>
        <end position="175"/>
    </location>
</feature>
<feature type="binding site" evidence="9">
    <location>
        <begin position="125"/>
        <end position="126"/>
    </location>
    <ligand>
        <name>NAD(+)</name>
        <dbReference type="ChEBI" id="CHEBI:57540"/>
    </ligand>
</feature>
<dbReference type="InterPro" id="IPR050071">
    <property type="entry name" value="Dehydroquinate_synthase"/>
</dbReference>
<evidence type="ECO:0000256" key="2">
    <source>
        <dbReference type="ARBA" id="ARBA00001947"/>
    </source>
</evidence>
<dbReference type="SUPFAM" id="SSF56796">
    <property type="entry name" value="Dehydroquinate synthase-like"/>
    <property type="match status" value="1"/>
</dbReference>
<dbReference type="GO" id="GO:0009423">
    <property type="term" value="P:chorismate biosynthetic process"/>
    <property type="evidence" value="ECO:0007669"/>
    <property type="project" value="UniProtKB-UniRule"/>
</dbReference>
<feature type="binding site" evidence="9">
    <location>
        <position position="243"/>
    </location>
    <ligand>
        <name>Zn(2+)</name>
        <dbReference type="ChEBI" id="CHEBI:29105"/>
    </ligand>
</feature>
<evidence type="ECO:0000256" key="7">
    <source>
        <dbReference type="ARBA" id="ARBA00023239"/>
    </source>
</evidence>
<dbReference type="InterPro" id="IPR016037">
    <property type="entry name" value="DHQ_synth_AroB"/>
</dbReference>
<feature type="domain" description="3-dehydroquinate synthase C-terminal" evidence="12">
    <location>
        <begin position="177"/>
        <end position="319"/>
    </location>
</feature>
<proteinExistence type="inferred from homology"/>
<keyword evidence="9" id="KW-0963">Cytoplasm</keyword>
<evidence type="ECO:0000259" key="11">
    <source>
        <dbReference type="Pfam" id="PF01761"/>
    </source>
</evidence>
<organism evidence="13 14">
    <name type="scientific">Dethiosulfatibacter aminovorans DSM 17477</name>
    <dbReference type="NCBI Taxonomy" id="1121476"/>
    <lineage>
        <taxon>Bacteria</taxon>
        <taxon>Bacillati</taxon>
        <taxon>Bacillota</taxon>
        <taxon>Tissierellia</taxon>
        <taxon>Dethiosulfatibacter</taxon>
    </lineage>
</organism>
<dbReference type="GO" id="GO:0046872">
    <property type="term" value="F:metal ion binding"/>
    <property type="evidence" value="ECO:0007669"/>
    <property type="project" value="UniProtKB-KW"/>
</dbReference>
<dbReference type="InterPro" id="IPR030960">
    <property type="entry name" value="DHQS/DOIS_N"/>
</dbReference>
<dbReference type="PIRSF" id="PIRSF001455">
    <property type="entry name" value="DHQ_synth"/>
    <property type="match status" value="1"/>
</dbReference>
<dbReference type="STRING" id="1121476.SAMN02745751_01891"/>
<dbReference type="EMBL" id="FQZL01000012">
    <property type="protein sequence ID" value="SHJ16344.1"/>
    <property type="molecule type" value="Genomic_DNA"/>
</dbReference>
<comment type="pathway">
    <text evidence="9">Metabolic intermediate biosynthesis; chorismate biosynthesis; chorismate from D-erythrose 4-phosphate and phosphoenolpyruvate: step 2/7.</text>
</comment>
<dbReference type="GO" id="GO:0000166">
    <property type="term" value="F:nucleotide binding"/>
    <property type="evidence" value="ECO:0007669"/>
    <property type="project" value="UniProtKB-KW"/>
</dbReference>
<dbReference type="CDD" id="cd08195">
    <property type="entry name" value="DHQS"/>
    <property type="match status" value="1"/>
</dbReference>
<keyword evidence="4 9" id="KW-0547">Nucleotide-binding</keyword>
<comment type="similarity">
    <text evidence="9">Belongs to the sugar phosphate cyclases superfamily. Dehydroquinate synthase family.</text>
</comment>
<accession>A0A1M6H2I2</accession>
<dbReference type="PANTHER" id="PTHR43622">
    <property type="entry name" value="3-DEHYDROQUINATE SYNTHASE"/>
    <property type="match status" value="1"/>
</dbReference>
<dbReference type="EC" id="4.2.3.4" evidence="9 10"/>
<evidence type="ECO:0000256" key="6">
    <source>
        <dbReference type="ARBA" id="ARBA00023027"/>
    </source>
</evidence>
<comment type="cofactor">
    <cofactor evidence="1 9">
        <name>NAD(+)</name>
        <dbReference type="ChEBI" id="CHEBI:57540"/>
    </cofactor>
</comment>
<dbReference type="RefSeq" id="WP_073049338.1">
    <property type="nucleotide sequence ID" value="NZ_FQZL01000012.1"/>
</dbReference>
<feature type="binding site" evidence="9">
    <location>
        <position position="138"/>
    </location>
    <ligand>
        <name>NAD(+)</name>
        <dbReference type="ChEBI" id="CHEBI:57540"/>
    </ligand>
</feature>
<reference evidence="13 14" key="1">
    <citation type="submission" date="2016-11" db="EMBL/GenBank/DDBJ databases">
        <authorList>
            <person name="Jaros S."/>
            <person name="Januszkiewicz K."/>
            <person name="Wedrychowicz H."/>
        </authorList>
    </citation>
    <scope>NUCLEOTIDE SEQUENCE [LARGE SCALE GENOMIC DNA]</scope>
    <source>
        <strain evidence="13 14">DSM 17477</strain>
    </source>
</reference>
<comment type="cofactor">
    <cofactor evidence="2">
        <name>Zn(2+)</name>
        <dbReference type="ChEBI" id="CHEBI:29105"/>
    </cofactor>
</comment>
<feature type="binding site" evidence="9">
    <location>
        <begin position="165"/>
        <end position="168"/>
    </location>
    <ligand>
        <name>NAD(+)</name>
        <dbReference type="ChEBI" id="CHEBI:57540"/>
    </ligand>
</feature>
<dbReference type="UniPathway" id="UPA00053">
    <property type="reaction ID" value="UER00085"/>
</dbReference>
<feature type="binding site" evidence="9">
    <location>
        <position position="180"/>
    </location>
    <ligand>
        <name>Zn(2+)</name>
        <dbReference type="ChEBI" id="CHEBI:29105"/>
    </ligand>
</feature>
<keyword evidence="8 9" id="KW-0170">Cobalt</keyword>
<protein>
    <recommendedName>
        <fullName evidence="9 10">3-dehydroquinate synthase</fullName>
        <shortName evidence="9">DHQS</shortName>
        <ecNumber evidence="9 10">4.2.3.4</ecNumber>
    </recommendedName>
</protein>
<dbReference type="GO" id="GO:0003856">
    <property type="term" value="F:3-dehydroquinate synthase activity"/>
    <property type="evidence" value="ECO:0007669"/>
    <property type="project" value="UniProtKB-UniRule"/>
</dbReference>
<evidence type="ECO:0000259" key="12">
    <source>
        <dbReference type="Pfam" id="PF24621"/>
    </source>
</evidence>
<keyword evidence="9" id="KW-0028">Amino-acid biosynthesis</keyword>
<comment type="subcellular location">
    <subcellularLocation>
        <location evidence="9">Cytoplasm</location>
    </subcellularLocation>
</comment>
<dbReference type="AlphaFoldDB" id="A0A1M6H2I2"/>
<keyword evidence="3 9" id="KW-0479">Metal-binding</keyword>
<comment type="cofactor">
    <cofactor evidence="9">
        <name>Co(2+)</name>
        <dbReference type="ChEBI" id="CHEBI:48828"/>
    </cofactor>
    <cofactor evidence="9">
        <name>Zn(2+)</name>
        <dbReference type="ChEBI" id="CHEBI:29105"/>
    </cofactor>
    <text evidence="9">Binds 1 divalent metal cation per subunit. Can use either Co(2+) or Zn(2+).</text>
</comment>
<evidence type="ECO:0000256" key="3">
    <source>
        <dbReference type="ARBA" id="ARBA00022723"/>
    </source>
</evidence>
<dbReference type="Pfam" id="PF01761">
    <property type="entry name" value="DHQ_synthase"/>
    <property type="match status" value="1"/>
</dbReference>
<evidence type="ECO:0000313" key="13">
    <source>
        <dbReference type="EMBL" id="SHJ16344.1"/>
    </source>
</evidence>
<dbReference type="Gene3D" id="3.40.50.1970">
    <property type="match status" value="1"/>
</dbReference>
<keyword evidence="7 9" id="KW-0456">Lyase</keyword>
<keyword evidence="9" id="KW-0057">Aromatic amino acid biosynthesis</keyword>
<dbReference type="InterPro" id="IPR030963">
    <property type="entry name" value="DHQ_synth_fam"/>
</dbReference>
<comment type="caution">
    <text evidence="9">Lacks conserved residue(s) required for the propagation of feature annotation.</text>
</comment>
<dbReference type="NCBIfam" id="TIGR01357">
    <property type="entry name" value="aroB"/>
    <property type="match status" value="1"/>
</dbReference>
<feature type="binding site" evidence="9">
    <location>
        <begin position="101"/>
        <end position="105"/>
    </location>
    <ligand>
        <name>NAD(+)</name>
        <dbReference type="ChEBI" id="CHEBI:57540"/>
    </ligand>
</feature>
<dbReference type="GO" id="GO:0008652">
    <property type="term" value="P:amino acid biosynthetic process"/>
    <property type="evidence" value="ECO:0007669"/>
    <property type="project" value="UniProtKB-KW"/>
</dbReference>
<dbReference type="OrthoDB" id="9806583at2"/>
<dbReference type="FunFam" id="3.40.50.1970:FF:000007">
    <property type="entry name" value="Pentafunctional AROM polypeptide"/>
    <property type="match status" value="1"/>
</dbReference>
<name>A0A1M6H2I2_9FIRM</name>